<dbReference type="Pfam" id="PF04348">
    <property type="entry name" value="LppC"/>
    <property type="match status" value="2"/>
</dbReference>
<dbReference type="AlphaFoldDB" id="A0A2S0P9K4"/>
<dbReference type="GO" id="GO:0031241">
    <property type="term" value="C:periplasmic side of cell outer membrane"/>
    <property type="evidence" value="ECO:0007669"/>
    <property type="project" value="TreeGrafter"/>
</dbReference>
<name>A0A2S0P9K4_9NEIS</name>
<protein>
    <recommendedName>
        <fullName evidence="5">Penicillin-binding protein activator</fullName>
    </recommendedName>
</protein>
<keyword evidence="1" id="KW-0472">Membrane</keyword>
<evidence type="ECO:0008006" key="5">
    <source>
        <dbReference type="Google" id="ProtNLM"/>
    </source>
</evidence>
<evidence type="ECO:0000313" key="3">
    <source>
        <dbReference type="EMBL" id="AVY94015.1"/>
    </source>
</evidence>
<gene>
    <name evidence="3" type="ORF">DAI18_08135</name>
</gene>
<dbReference type="SUPFAM" id="SSF53822">
    <property type="entry name" value="Periplasmic binding protein-like I"/>
    <property type="match status" value="1"/>
</dbReference>
<feature type="chain" id="PRO_5015484717" description="Penicillin-binding protein activator" evidence="2">
    <location>
        <begin position="22"/>
        <end position="366"/>
    </location>
</feature>
<evidence type="ECO:0000256" key="1">
    <source>
        <dbReference type="ARBA" id="ARBA00023136"/>
    </source>
</evidence>
<evidence type="ECO:0000313" key="4">
    <source>
        <dbReference type="Proteomes" id="UP000244173"/>
    </source>
</evidence>
<dbReference type="Proteomes" id="UP000244173">
    <property type="component" value="Chromosome"/>
</dbReference>
<organism evidence="3 4">
    <name type="scientific">Microvirgula aerodenitrificans</name>
    <dbReference type="NCBI Taxonomy" id="57480"/>
    <lineage>
        <taxon>Bacteria</taxon>
        <taxon>Pseudomonadati</taxon>
        <taxon>Pseudomonadota</taxon>
        <taxon>Betaproteobacteria</taxon>
        <taxon>Neisseriales</taxon>
        <taxon>Aquaspirillaceae</taxon>
        <taxon>Microvirgula</taxon>
    </lineage>
</organism>
<feature type="signal peptide" evidence="2">
    <location>
        <begin position="1"/>
        <end position="21"/>
    </location>
</feature>
<dbReference type="KEGG" id="maer:DAI18_08135"/>
<dbReference type="PANTHER" id="PTHR38038:SF1">
    <property type="entry name" value="PENICILLIN-BINDING PROTEIN ACTIVATOR LPOA"/>
    <property type="match status" value="1"/>
</dbReference>
<dbReference type="PANTHER" id="PTHR38038">
    <property type="entry name" value="PENICILLIN-BINDING PROTEIN ACTIVATOR LPOA"/>
    <property type="match status" value="1"/>
</dbReference>
<dbReference type="InterPro" id="IPR007443">
    <property type="entry name" value="LpoA"/>
</dbReference>
<keyword evidence="2" id="KW-0732">Signal</keyword>
<dbReference type="RefSeq" id="WP_028499239.1">
    <property type="nucleotide sequence ID" value="NZ_CP028519.1"/>
</dbReference>
<dbReference type="STRING" id="1122240.GCA_000620105_02172"/>
<dbReference type="GO" id="GO:0009252">
    <property type="term" value="P:peptidoglycan biosynthetic process"/>
    <property type="evidence" value="ECO:0007669"/>
    <property type="project" value="TreeGrafter"/>
</dbReference>
<keyword evidence="4" id="KW-1185">Reference proteome</keyword>
<dbReference type="EMBL" id="CP028519">
    <property type="protein sequence ID" value="AVY94015.1"/>
    <property type="molecule type" value="Genomic_DNA"/>
</dbReference>
<sequence length="366" mass="38198">MQRLAPLLAVLAAIWLTGAQAATPTQAADYIIRQNAAPLKPLFSPPPGQAAVPVPPAAPAAVAAPQPAVPERAPIAVLLPLKSEALGDAADVVRAGIVAAQGADQGPAVRMYDTTVDNVAQRYREAVANGARVVIGPLTRPAIAQLAPRVTVPTLALNTLDGTTANPKLFGLSVSAELEARQIARLMRQDGMQRPAVITGSGVLDRRLAAAFASEWTSAAQTPPRSLAAHDPALAGHLAGADSVFLALIDPAAVPAAVSALPRYAVSQLAVAHVPAALTGVKVVDMPWLVMARHPAVQRYPRPAEALTRATERLYALGIDAYRVARDMTVTPPPPGWRLDGVTGDLKLGRDRQFARTLPVQVLEGQ</sequence>
<dbReference type="GO" id="GO:0030234">
    <property type="term" value="F:enzyme regulator activity"/>
    <property type="evidence" value="ECO:0007669"/>
    <property type="project" value="TreeGrafter"/>
</dbReference>
<proteinExistence type="predicted"/>
<dbReference type="Gene3D" id="3.40.50.2300">
    <property type="match status" value="2"/>
</dbReference>
<dbReference type="InterPro" id="IPR028082">
    <property type="entry name" value="Peripla_BP_I"/>
</dbReference>
<accession>A0A2S0P9K4</accession>
<reference evidence="3 4" key="1">
    <citation type="submission" date="2018-04" db="EMBL/GenBank/DDBJ databases">
        <title>Denitrifier Microvirgula.</title>
        <authorList>
            <person name="Anderson E."/>
            <person name="Jang J."/>
            <person name="Ishii S."/>
        </authorList>
    </citation>
    <scope>NUCLEOTIDE SEQUENCE [LARGE SCALE GENOMIC DNA]</scope>
    <source>
        <strain evidence="3 4">BE2.4</strain>
    </source>
</reference>
<dbReference type="OrthoDB" id="9152130at2"/>
<dbReference type="CDD" id="cd06339">
    <property type="entry name" value="PBP1_YraM_LppC_lipoprotein-like"/>
    <property type="match status" value="1"/>
</dbReference>
<evidence type="ECO:0000256" key="2">
    <source>
        <dbReference type="SAM" id="SignalP"/>
    </source>
</evidence>